<proteinExistence type="inferred from homology"/>
<dbReference type="GO" id="GO:0022857">
    <property type="term" value="F:transmembrane transporter activity"/>
    <property type="evidence" value="ECO:0007669"/>
    <property type="project" value="InterPro"/>
</dbReference>
<dbReference type="RefSeq" id="WP_013568404.1">
    <property type="nucleotide sequence ID" value="NC_014963.1"/>
</dbReference>
<comment type="similarity">
    <text evidence="2">Belongs to the membrane fusion protein (MFP) (TC 8.A.1) family.</text>
</comment>
<evidence type="ECO:0000259" key="5">
    <source>
        <dbReference type="Pfam" id="PF25975"/>
    </source>
</evidence>
<evidence type="ECO:0000313" key="7">
    <source>
        <dbReference type="Proteomes" id="UP000006844"/>
    </source>
</evidence>
<dbReference type="Pfam" id="PF25975">
    <property type="entry name" value="CzcB_C"/>
    <property type="match status" value="1"/>
</dbReference>
<dbReference type="SUPFAM" id="SSF111369">
    <property type="entry name" value="HlyD-like secretion proteins"/>
    <property type="match status" value="2"/>
</dbReference>
<keyword evidence="3 4" id="KW-0175">Coiled coil</keyword>
<evidence type="ECO:0000313" key="6">
    <source>
        <dbReference type="EMBL" id="ADV82671.1"/>
    </source>
</evidence>
<dbReference type="eggNOG" id="COG0845">
    <property type="taxonomic scope" value="Bacteria"/>
</dbReference>
<gene>
    <name evidence="6" type="ordered locus">AciPR4_1865</name>
</gene>
<accession>E8V5R2</accession>
<dbReference type="InterPro" id="IPR050465">
    <property type="entry name" value="UPF0194_transport"/>
</dbReference>
<dbReference type="GO" id="GO:0016020">
    <property type="term" value="C:membrane"/>
    <property type="evidence" value="ECO:0007669"/>
    <property type="project" value="InterPro"/>
</dbReference>
<sequence length="405" mass="43342">MRTVLWTAGVAAVVVALIFGIRSLLHEDTPVRVAVATYQDLVSTISTNGKVEPIQAFEAHAASAGTVQKLLVREGQHVTAGTLMVQLDDSGALARVATARAGLAGAKGSFQDMSQGGSQDERISIAGDLNRSRLQVQQAQLDLSTLQQLQAKGAASTSEVSAAQSRLATAQANMDAVQKRSTARFAASDKTRIAAQLADNQAGLLAAEKNLAFAIVRAPFAGIVYSLPIRAYEFLNPGDEILRMADLNRMQVRAYFDEPDVGKLVVGQKVRVTWDARPNRAWHGHIVHTPSTIISYGTRNVGECLIAIDDAAEDLLPNTNVNALVTLQENPHVLSVPREALRTQGTQNFVYRVVKNQLVKTPVDVGAVNLTLVQIVHGLSEHDTVALNATNSDDLTPGLSVKPVQ</sequence>
<evidence type="ECO:0000256" key="2">
    <source>
        <dbReference type="ARBA" id="ARBA00009477"/>
    </source>
</evidence>
<dbReference type="Gene3D" id="2.40.30.170">
    <property type="match status" value="1"/>
</dbReference>
<dbReference type="EMBL" id="CP002467">
    <property type="protein sequence ID" value="ADV82671.1"/>
    <property type="molecule type" value="Genomic_DNA"/>
</dbReference>
<dbReference type="AlphaFoldDB" id="E8V5R2"/>
<dbReference type="PANTHER" id="PTHR32347:SF23">
    <property type="entry name" value="BLL5650 PROTEIN"/>
    <property type="match status" value="1"/>
</dbReference>
<name>E8V5R2_TERSS</name>
<dbReference type="Gene3D" id="2.40.50.100">
    <property type="match status" value="1"/>
</dbReference>
<dbReference type="HOGENOM" id="CLU_018816_14_5_0"/>
<reference evidence="6 7" key="1">
    <citation type="journal article" date="2012" name="Stand. Genomic Sci.">
        <title>Complete genome sequence of Terriglobus saanensis type strain SP1PR4(T), an Acidobacteria from tundra soil.</title>
        <authorList>
            <person name="Rawat S.R."/>
            <person name="Mannisto M.K."/>
            <person name="Starovoytov V."/>
            <person name="Goodwin L."/>
            <person name="Nolan M."/>
            <person name="Hauser L."/>
            <person name="Land M."/>
            <person name="Davenport K.W."/>
            <person name="Woyke T."/>
            <person name="Haggblom M.M."/>
        </authorList>
    </citation>
    <scope>NUCLEOTIDE SEQUENCE</scope>
    <source>
        <strain evidence="7">ATCC BAA-1853 / DSM 23119 / SP1PR4</strain>
    </source>
</reference>
<evidence type="ECO:0000256" key="1">
    <source>
        <dbReference type="ARBA" id="ARBA00004196"/>
    </source>
</evidence>
<dbReference type="Proteomes" id="UP000006844">
    <property type="component" value="Chromosome"/>
</dbReference>
<dbReference type="NCBIfam" id="TIGR01730">
    <property type="entry name" value="RND_mfp"/>
    <property type="match status" value="1"/>
</dbReference>
<dbReference type="KEGG" id="tsa:AciPR4_1865"/>
<comment type="subcellular location">
    <subcellularLocation>
        <location evidence="1">Cell envelope</location>
    </subcellularLocation>
</comment>
<evidence type="ECO:0000256" key="3">
    <source>
        <dbReference type="ARBA" id="ARBA00023054"/>
    </source>
</evidence>
<protein>
    <submittedName>
        <fullName evidence="6">Efflux transporter, RND family, MFP subunit</fullName>
    </submittedName>
</protein>
<feature type="coiled-coil region" evidence="4">
    <location>
        <begin position="129"/>
        <end position="180"/>
    </location>
</feature>
<dbReference type="InterPro" id="IPR058649">
    <property type="entry name" value="CzcB_C"/>
</dbReference>
<organism evidence="6 7">
    <name type="scientific">Terriglobus saanensis (strain ATCC BAA-1853 / DSM 23119 / SP1PR4)</name>
    <dbReference type="NCBI Taxonomy" id="401053"/>
    <lineage>
        <taxon>Bacteria</taxon>
        <taxon>Pseudomonadati</taxon>
        <taxon>Acidobacteriota</taxon>
        <taxon>Terriglobia</taxon>
        <taxon>Terriglobales</taxon>
        <taxon>Acidobacteriaceae</taxon>
        <taxon>Terriglobus</taxon>
    </lineage>
</organism>
<feature type="domain" description="CzcB-like C-terminal circularly permuted SH3-like" evidence="5">
    <location>
        <begin position="335"/>
        <end position="387"/>
    </location>
</feature>
<dbReference type="PANTHER" id="PTHR32347">
    <property type="entry name" value="EFFLUX SYSTEM COMPONENT YKNX-RELATED"/>
    <property type="match status" value="1"/>
</dbReference>
<dbReference type="Gene3D" id="2.40.420.20">
    <property type="match status" value="1"/>
</dbReference>
<dbReference type="GO" id="GO:0030313">
    <property type="term" value="C:cell envelope"/>
    <property type="evidence" value="ECO:0007669"/>
    <property type="project" value="UniProtKB-SubCell"/>
</dbReference>
<dbReference type="STRING" id="401053.AciPR4_1865"/>
<keyword evidence="7" id="KW-1185">Reference proteome</keyword>
<evidence type="ECO:0000256" key="4">
    <source>
        <dbReference type="SAM" id="Coils"/>
    </source>
</evidence>
<dbReference type="InterPro" id="IPR006143">
    <property type="entry name" value="RND_pump_MFP"/>
</dbReference>